<dbReference type="Pfam" id="PF00072">
    <property type="entry name" value="Response_reg"/>
    <property type="match status" value="1"/>
</dbReference>
<sequence>MKILSEAELEEQYESEARDEARDVVSSLEIRLQQIRGGTLDGKEAAKLLAQDASNLRLKARSVNVPGLTPLSLRLDEYLANASEINEQNVTDLQRFSDRISALLDGEHLQAEEIASVVRELPHKSSFDVSDITVTNTEVTLVLPQRTAARVVERELAACGYRVTTVLNPLEALEIILETKPDLVITTAVMPRLSGIDLACALTSMPATKGIPVAVLTSLEPNHPDLKALPMTVGVIRRGPQFGADLADTLQRFAIT</sequence>
<dbReference type="InterPro" id="IPR050595">
    <property type="entry name" value="Bact_response_regulator"/>
</dbReference>
<evidence type="ECO:0000259" key="3">
    <source>
        <dbReference type="PROSITE" id="PS50110"/>
    </source>
</evidence>
<dbReference type="RefSeq" id="WP_169559259.1">
    <property type="nucleotide sequence ID" value="NZ_BSNF01000001.1"/>
</dbReference>
<evidence type="ECO:0000313" key="4">
    <source>
        <dbReference type="EMBL" id="GLQ05244.1"/>
    </source>
</evidence>
<protein>
    <submittedName>
        <fullName evidence="4">Response regulator</fullName>
    </submittedName>
</protein>
<dbReference type="EMBL" id="BSNF01000001">
    <property type="protein sequence ID" value="GLQ05244.1"/>
    <property type="molecule type" value="Genomic_DNA"/>
</dbReference>
<evidence type="ECO:0000256" key="2">
    <source>
        <dbReference type="PROSITE-ProRule" id="PRU00169"/>
    </source>
</evidence>
<dbReference type="PROSITE" id="PS50110">
    <property type="entry name" value="RESPONSE_REGULATORY"/>
    <property type="match status" value="1"/>
</dbReference>
<name>A0ABQ5U1T3_9PROT</name>
<proteinExistence type="predicted"/>
<reference evidence="4" key="2">
    <citation type="submission" date="2023-01" db="EMBL/GenBank/DDBJ databases">
        <title>Draft genome sequence of Sneathiella chinensis strain NBRC 103408.</title>
        <authorList>
            <person name="Sun Q."/>
            <person name="Mori K."/>
        </authorList>
    </citation>
    <scope>NUCLEOTIDE SEQUENCE</scope>
    <source>
        <strain evidence="4">NBRC 103408</strain>
    </source>
</reference>
<keyword evidence="5" id="KW-1185">Reference proteome</keyword>
<reference evidence="4" key="1">
    <citation type="journal article" date="2014" name="Int. J. Syst. Evol. Microbiol.">
        <title>Complete genome of a new Firmicutes species belonging to the dominant human colonic microbiota ('Ruminococcus bicirculans') reveals two chromosomes and a selective capacity to utilize plant glucans.</title>
        <authorList>
            <consortium name="NISC Comparative Sequencing Program"/>
            <person name="Wegmann U."/>
            <person name="Louis P."/>
            <person name="Goesmann A."/>
            <person name="Henrissat B."/>
            <person name="Duncan S.H."/>
            <person name="Flint H.J."/>
        </authorList>
    </citation>
    <scope>NUCLEOTIDE SEQUENCE</scope>
    <source>
        <strain evidence="4">NBRC 103408</strain>
    </source>
</reference>
<dbReference type="CDD" id="cd00156">
    <property type="entry name" value="REC"/>
    <property type="match status" value="1"/>
</dbReference>
<evidence type="ECO:0000256" key="1">
    <source>
        <dbReference type="ARBA" id="ARBA00022553"/>
    </source>
</evidence>
<dbReference type="Proteomes" id="UP001161409">
    <property type="component" value="Unassembled WGS sequence"/>
</dbReference>
<dbReference type="InterPro" id="IPR001789">
    <property type="entry name" value="Sig_transdc_resp-reg_receiver"/>
</dbReference>
<dbReference type="Gene3D" id="3.40.50.2300">
    <property type="match status" value="1"/>
</dbReference>
<organism evidence="4 5">
    <name type="scientific">Sneathiella chinensis</name>
    <dbReference type="NCBI Taxonomy" id="349750"/>
    <lineage>
        <taxon>Bacteria</taxon>
        <taxon>Pseudomonadati</taxon>
        <taxon>Pseudomonadota</taxon>
        <taxon>Alphaproteobacteria</taxon>
        <taxon>Sneathiellales</taxon>
        <taxon>Sneathiellaceae</taxon>
        <taxon>Sneathiella</taxon>
    </lineage>
</organism>
<evidence type="ECO:0000313" key="5">
    <source>
        <dbReference type="Proteomes" id="UP001161409"/>
    </source>
</evidence>
<accession>A0ABQ5U1T3</accession>
<dbReference type="InterPro" id="IPR011006">
    <property type="entry name" value="CheY-like_superfamily"/>
</dbReference>
<dbReference type="PANTHER" id="PTHR44591:SF3">
    <property type="entry name" value="RESPONSE REGULATORY DOMAIN-CONTAINING PROTEIN"/>
    <property type="match status" value="1"/>
</dbReference>
<keyword evidence="1" id="KW-0597">Phosphoprotein</keyword>
<feature type="domain" description="Response regulatory" evidence="3">
    <location>
        <begin position="138"/>
        <end position="256"/>
    </location>
</feature>
<comment type="caution">
    <text evidence="2">Lacks conserved residue(s) required for the propagation of feature annotation.</text>
</comment>
<gene>
    <name evidence="4" type="ORF">GCM10007924_04650</name>
</gene>
<dbReference type="PANTHER" id="PTHR44591">
    <property type="entry name" value="STRESS RESPONSE REGULATOR PROTEIN 1"/>
    <property type="match status" value="1"/>
</dbReference>
<dbReference type="SUPFAM" id="SSF52172">
    <property type="entry name" value="CheY-like"/>
    <property type="match status" value="1"/>
</dbReference>
<comment type="caution">
    <text evidence="4">The sequence shown here is derived from an EMBL/GenBank/DDBJ whole genome shotgun (WGS) entry which is preliminary data.</text>
</comment>